<dbReference type="PROSITE" id="PS50106">
    <property type="entry name" value="PDZ"/>
    <property type="match status" value="1"/>
</dbReference>
<dbReference type="InterPro" id="IPR027065">
    <property type="entry name" value="Lon_Prtase"/>
</dbReference>
<keyword evidence="1 5" id="KW-0645">Protease</keyword>
<dbReference type="NCBIfam" id="NF041438">
    <property type="entry name" value="SepM_fam_S16"/>
    <property type="match status" value="1"/>
</dbReference>
<evidence type="ECO:0000259" key="4">
    <source>
        <dbReference type="PROSITE" id="PS51786"/>
    </source>
</evidence>
<gene>
    <name evidence="5" type="ORF">ACFPTR_00710</name>
</gene>
<comment type="similarity">
    <text evidence="1">Belongs to the peptidase S16 family.</text>
</comment>
<dbReference type="Gene3D" id="3.30.230.10">
    <property type="match status" value="1"/>
</dbReference>
<sequence>MTENQTKKTMNKRKRWFIYLFVILLILVQQIPLPYYYSQPGEASSLKEMITVEEGYEEEGEFYLTTIRQRRANIPLYLWAQFSPYRELIPREHYLRENETDEQYFHRQTLLMKSAQEAAKIVAYEAAKKEYHVDYRGIRVTQVIEGMDAANHLQEGDLIQQVDGKEVKTVEEMNEQLEKKERGEEVTILLERNGEMVKERVMIDVFPEDIDDTGRTGLGISFPVTERDVTFNPDVTIEAGSIGGPSAGLMFSLEIYNQLTATDWTHGLKIAGTGSIDEEGNVGRIGGVEQKVIAADQAQMDVFFAPDDEFSPSNYEQAVKTAEAIETDMEIVPVTHFNEALHYLKTYPKKTGSK</sequence>
<feature type="active site" evidence="1">
    <location>
        <position position="246"/>
    </location>
</feature>
<evidence type="ECO:0000313" key="6">
    <source>
        <dbReference type="Proteomes" id="UP001596143"/>
    </source>
</evidence>
<dbReference type="InterPro" id="IPR008269">
    <property type="entry name" value="Lon_proteolytic"/>
</dbReference>
<evidence type="ECO:0000256" key="1">
    <source>
        <dbReference type="PROSITE-ProRule" id="PRU01122"/>
    </source>
</evidence>
<dbReference type="SUPFAM" id="SSF50156">
    <property type="entry name" value="PDZ domain-like"/>
    <property type="match status" value="1"/>
</dbReference>
<dbReference type="GO" id="GO:0006508">
    <property type="term" value="P:proteolysis"/>
    <property type="evidence" value="ECO:0007669"/>
    <property type="project" value="UniProtKB-KW"/>
</dbReference>
<dbReference type="InterPro" id="IPR036034">
    <property type="entry name" value="PDZ_sf"/>
</dbReference>
<keyword evidence="6" id="KW-1185">Reference proteome</keyword>
<dbReference type="InterPro" id="IPR014721">
    <property type="entry name" value="Ribsml_uS5_D2-typ_fold_subgr"/>
</dbReference>
<reference evidence="6" key="1">
    <citation type="journal article" date="2019" name="Int. J. Syst. Evol. Microbiol.">
        <title>The Global Catalogue of Microorganisms (GCM) 10K type strain sequencing project: providing services to taxonomists for standard genome sequencing and annotation.</title>
        <authorList>
            <consortium name="The Broad Institute Genomics Platform"/>
            <consortium name="The Broad Institute Genome Sequencing Center for Infectious Disease"/>
            <person name="Wu L."/>
            <person name="Ma J."/>
        </authorList>
    </citation>
    <scope>NUCLEOTIDE SEQUENCE [LARGE SCALE GENOMIC DNA]</scope>
    <source>
        <strain evidence="6">CGMCC 1.15790</strain>
    </source>
</reference>
<proteinExistence type="inferred from homology"/>
<name>A0ABW0U3J1_9BACI</name>
<accession>A0ABW0U3J1</accession>
<dbReference type="Pfam" id="PF13180">
    <property type="entry name" value="PDZ_2"/>
    <property type="match status" value="1"/>
</dbReference>
<dbReference type="EMBL" id="JBHSPF010000004">
    <property type="protein sequence ID" value="MFC5627416.1"/>
    <property type="molecule type" value="Genomic_DNA"/>
</dbReference>
<comment type="caution">
    <text evidence="5">The sequence shown here is derived from an EMBL/GenBank/DDBJ whole genome shotgun (WGS) entry which is preliminary data.</text>
</comment>
<keyword evidence="1 5" id="KW-0378">Hydrolase</keyword>
<feature type="domain" description="Lon proteolytic" evidence="4">
    <location>
        <begin position="239"/>
        <end position="347"/>
    </location>
</feature>
<keyword evidence="2" id="KW-1133">Transmembrane helix</keyword>
<dbReference type="PANTHER" id="PTHR10046">
    <property type="entry name" value="ATP DEPENDENT LON PROTEASE FAMILY MEMBER"/>
    <property type="match status" value="1"/>
</dbReference>
<dbReference type="InterPro" id="IPR001478">
    <property type="entry name" value="PDZ"/>
</dbReference>
<dbReference type="EC" id="3.4.21.53" evidence="1"/>
<feature type="transmembrane region" description="Helical" evidence="2">
    <location>
        <begin position="16"/>
        <end position="37"/>
    </location>
</feature>
<dbReference type="Pfam" id="PF05362">
    <property type="entry name" value="Lon_C"/>
    <property type="match status" value="1"/>
</dbReference>
<dbReference type="PROSITE" id="PS51786">
    <property type="entry name" value="LON_PROTEOLYTIC"/>
    <property type="match status" value="1"/>
</dbReference>
<dbReference type="InterPro" id="IPR020568">
    <property type="entry name" value="Ribosomal_Su5_D2-typ_SF"/>
</dbReference>
<organism evidence="5 6">
    <name type="scientific">Aliibacillus thermotolerans</name>
    <dbReference type="NCBI Taxonomy" id="1834418"/>
    <lineage>
        <taxon>Bacteria</taxon>
        <taxon>Bacillati</taxon>
        <taxon>Bacillota</taxon>
        <taxon>Bacilli</taxon>
        <taxon>Bacillales</taxon>
        <taxon>Bacillaceae</taxon>
        <taxon>Aliibacillus</taxon>
    </lineage>
</organism>
<feature type="domain" description="PDZ" evidence="3">
    <location>
        <begin position="108"/>
        <end position="194"/>
    </location>
</feature>
<comment type="catalytic activity">
    <reaction evidence="1">
        <text>Hydrolysis of proteins in presence of ATP.</text>
        <dbReference type="EC" id="3.4.21.53"/>
    </reaction>
</comment>
<dbReference type="RefSeq" id="WP_270898406.1">
    <property type="nucleotide sequence ID" value="NZ_JBHSPF010000004.1"/>
</dbReference>
<evidence type="ECO:0000256" key="2">
    <source>
        <dbReference type="SAM" id="Phobius"/>
    </source>
</evidence>
<evidence type="ECO:0000259" key="3">
    <source>
        <dbReference type="PROSITE" id="PS50106"/>
    </source>
</evidence>
<protein>
    <recommendedName>
        <fullName evidence="1">endopeptidase La</fullName>
        <ecNumber evidence="1">3.4.21.53</ecNumber>
    </recommendedName>
</protein>
<dbReference type="Proteomes" id="UP001596143">
    <property type="component" value="Unassembled WGS sequence"/>
</dbReference>
<dbReference type="SUPFAM" id="SSF54211">
    <property type="entry name" value="Ribosomal protein S5 domain 2-like"/>
    <property type="match status" value="1"/>
</dbReference>
<feature type="active site" evidence="1">
    <location>
        <position position="291"/>
    </location>
</feature>
<evidence type="ECO:0000313" key="5">
    <source>
        <dbReference type="EMBL" id="MFC5627416.1"/>
    </source>
</evidence>
<keyword evidence="2" id="KW-0812">Transmembrane</keyword>
<dbReference type="GO" id="GO:0008233">
    <property type="term" value="F:peptidase activity"/>
    <property type="evidence" value="ECO:0007669"/>
    <property type="project" value="UniProtKB-KW"/>
</dbReference>
<dbReference type="SMART" id="SM00228">
    <property type="entry name" value="PDZ"/>
    <property type="match status" value="1"/>
</dbReference>
<keyword evidence="2" id="KW-0472">Membrane</keyword>
<keyword evidence="1" id="KW-0720">Serine protease</keyword>